<reference evidence="2" key="1">
    <citation type="submission" date="2022-08" db="EMBL/GenBank/DDBJ databases">
        <title>Genomic Encyclopedia of Type Strains, Phase V (KMG-V): Genome sequencing to study the core and pangenomes of soil and plant-associated prokaryotes.</title>
        <authorList>
            <person name="Whitman W."/>
        </authorList>
    </citation>
    <scope>NUCLEOTIDE SEQUENCE</scope>
    <source>
        <strain evidence="2">SP2017</strain>
    </source>
</reference>
<dbReference type="Proteomes" id="UP001155010">
    <property type="component" value="Unassembled WGS sequence"/>
</dbReference>
<evidence type="ECO:0000313" key="3">
    <source>
        <dbReference type="Proteomes" id="UP001155010"/>
    </source>
</evidence>
<protein>
    <submittedName>
        <fullName evidence="2">Uncharacterized protein</fullName>
    </submittedName>
</protein>
<dbReference type="EMBL" id="JANUBB010000016">
    <property type="protein sequence ID" value="MCS3953108.1"/>
    <property type="molecule type" value="Genomic_DNA"/>
</dbReference>
<feature type="compositionally biased region" description="Basic and acidic residues" evidence="1">
    <location>
        <begin position="1"/>
        <end position="10"/>
    </location>
</feature>
<gene>
    <name evidence="2" type="ORF">GGP83_003083</name>
</gene>
<feature type="region of interest" description="Disordered" evidence="1">
    <location>
        <begin position="77"/>
        <end position="103"/>
    </location>
</feature>
<name>A0A9X2UB46_9BACT</name>
<evidence type="ECO:0000256" key="1">
    <source>
        <dbReference type="SAM" id="MobiDB-lite"/>
    </source>
</evidence>
<comment type="caution">
    <text evidence="2">The sequence shown here is derived from an EMBL/GenBank/DDBJ whole genome shotgun (WGS) entry which is preliminary data.</text>
</comment>
<feature type="region of interest" description="Disordered" evidence="1">
    <location>
        <begin position="1"/>
        <end position="41"/>
    </location>
</feature>
<accession>A0A9X2UB46</accession>
<proteinExistence type="predicted"/>
<dbReference type="AlphaFoldDB" id="A0A9X2UB46"/>
<evidence type="ECO:0000313" key="2">
    <source>
        <dbReference type="EMBL" id="MCS3953108.1"/>
    </source>
</evidence>
<organism evidence="2 3">
    <name type="scientific">Salinibacter ruber</name>
    <dbReference type="NCBI Taxonomy" id="146919"/>
    <lineage>
        <taxon>Bacteria</taxon>
        <taxon>Pseudomonadati</taxon>
        <taxon>Rhodothermota</taxon>
        <taxon>Rhodothermia</taxon>
        <taxon>Rhodothermales</taxon>
        <taxon>Salinibacteraceae</taxon>
        <taxon>Salinibacter</taxon>
    </lineage>
</organism>
<sequence length="116" mass="11824">MGSTTDRNEDYQPGSPGMDGTPGGIDLAEEGEGGGGPEQEAPLRLRLAAINRPVWKKASVGDAVTVDGRAVRVTGGRLGQLHPSDADKAQSRGLGSGRVEGLPDVPEPGAIIVLVS</sequence>